<reference evidence="3" key="2">
    <citation type="submission" date="2025-08" db="UniProtKB">
        <authorList>
            <consortium name="RefSeq"/>
        </authorList>
    </citation>
    <scope>IDENTIFICATION</scope>
    <source>
        <tissue evidence="3">Leaf</tissue>
    </source>
</reference>
<dbReference type="PANTHER" id="PTHR31973:SF187">
    <property type="entry name" value="MUTATOR TRANSPOSASE MUDRA PROTEIN"/>
    <property type="match status" value="1"/>
</dbReference>
<gene>
    <name evidence="3" type="primary">LOC106780710</name>
</gene>
<dbReference type="STRING" id="3916.A0A3Q0EM67"/>
<evidence type="ECO:0000313" key="2">
    <source>
        <dbReference type="Proteomes" id="UP000087766"/>
    </source>
</evidence>
<dbReference type="OrthoDB" id="1746950at2759"/>
<protein>
    <submittedName>
        <fullName evidence="3">Uncharacterized protein LOC106780710 isoform X1</fullName>
    </submittedName>
</protein>
<feature type="domain" description="Transposase MuDR plant" evidence="1">
    <location>
        <begin position="70"/>
        <end position="132"/>
    </location>
</feature>
<dbReference type="InterPro" id="IPR004332">
    <property type="entry name" value="Transposase_MuDR"/>
</dbReference>
<dbReference type="Pfam" id="PF03108">
    <property type="entry name" value="DBD_Tnp_Mut"/>
    <property type="match status" value="1"/>
</dbReference>
<sequence length="314" mass="35521">MRMKKKNISVKSRVEDSDGAFMINEEVGHHEINEDYDTNDLSSNVDSDEDVRDNKRHFSKYRAEDMTKGFKFRLGMEFKSLEEFKSALQEHSVLNGKEVRFVKNDLKRVRAICKKGCGFVIMASKVGSSQTFRLKTLVGHKCGRAFGSKSASVEWIAQVLVDRFVNVGGMTVIQIIDEIKKSYSVGITHWKAGRAKKIAMDSLVGDGERQYARLYDYVAELLRVKAGTLKIKANQPQPTLQPRFGSLYMCLEGCKEGFLGSCRPFIGVDGCHLKTSYGGQLLIAVGRYPNDQYFPLAFAVVETECKDTWMWFLT</sequence>
<dbReference type="AlphaFoldDB" id="A0A3Q0EM67"/>
<evidence type="ECO:0000313" key="3">
    <source>
        <dbReference type="RefSeq" id="XP_022631479.1"/>
    </source>
</evidence>
<dbReference type="Proteomes" id="UP000087766">
    <property type="component" value="Chromosome 2"/>
</dbReference>
<proteinExistence type="predicted"/>
<dbReference type="RefSeq" id="XP_022631479.1">
    <property type="nucleotide sequence ID" value="XM_022775758.1"/>
</dbReference>
<accession>A0A3Q0EM67</accession>
<reference evidence="2" key="1">
    <citation type="journal article" date="2014" name="Nat. Commun.">
        <title>Genome sequence of mungbean and insights into evolution within Vigna species.</title>
        <authorList>
            <person name="Kang Y.J."/>
            <person name="Kim S.K."/>
            <person name="Kim M.Y."/>
            <person name="Lestari P."/>
            <person name="Kim K.H."/>
            <person name="Ha B.K."/>
            <person name="Jun T.H."/>
            <person name="Hwang W.J."/>
            <person name="Lee T."/>
            <person name="Lee J."/>
            <person name="Shim S."/>
            <person name="Yoon M.Y."/>
            <person name="Jang Y.E."/>
            <person name="Han K.S."/>
            <person name="Taeprayoon P."/>
            <person name="Yoon N."/>
            <person name="Somta P."/>
            <person name="Tanya P."/>
            <person name="Kim K.S."/>
            <person name="Gwag J.G."/>
            <person name="Moon J.K."/>
            <person name="Lee Y.H."/>
            <person name="Park B.S."/>
            <person name="Bombarely A."/>
            <person name="Doyle J.J."/>
            <person name="Jackson S.A."/>
            <person name="Schafleitner R."/>
            <person name="Srinives P."/>
            <person name="Varshney R.K."/>
            <person name="Lee S.H."/>
        </authorList>
    </citation>
    <scope>NUCLEOTIDE SEQUENCE [LARGE SCALE GENOMIC DNA]</scope>
    <source>
        <strain evidence="2">cv. VC1973A</strain>
    </source>
</reference>
<dbReference type="KEGG" id="vra:106780710"/>
<evidence type="ECO:0000259" key="1">
    <source>
        <dbReference type="Pfam" id="PF03108"/>
    </source>
</evidence>
<organism evidence="2 3">
    <name type="scientific">Vigna radiata var. radiata</name>
    <name type="common">Mung bean</name>
    <name type="synonym">Phaseolus aureus</name>
    <dbReference type="NCBI Taxonomy" id="3916"/>
    <lineage>
        <taxon>Eukaryota</taxon>
        <taxon>Viridiplantae</taxon>
        <taxon>Streptophyta</taxon>
        <taxon>Embryophyta</taxon>
        <taxon>Tracheophyta</taxon>
        <taxon>Spermatophyta</taxon>
        <taxon>Magnoliopsida</taxon>
        <taxon>eudicotyledons</taxon>
        <taxon>Gunneridae</taxon>
        <taxon>Pentapetalae</taxon>
        <taxon>rosids</taxon>
        <taxon>fabids</taxon>
        <taxon>Fabales</taxon>
        <taxon>Fabaceae</taxon>
        <taxon>Papilionoideae</taxon>
        <taxon>50 kb inversion clade</taxon>
        <taxon>NPAAA clade</taxon>
        <taxon>indigoferoid/millettioid clade</taxon>
        <taxon>Phaseoleae</taxon>
        <taxon>Vigna</taxon>
    </lineage>
</organism>
<dbReference type="PANTHER" id="PTHR31973">
    <property type="entry name" value="POLYPROTEIN, PUTATIVE-RELATED"/>
    <property type="match status" value="1"/>
</dbReference>
<keyword evidence="2" id="KW-1185">Reference proteome</keyword>
<dbReference type="GeneID" id="106780710"/>
<name>A0A3Q0EM67_VIGRR</name>